<sequence>MACDHGRTDGSRLPWNTGGLYGGWGGHAFHGTEPGSERTPVVFVHGNQRDACDWAPHAEFFLQRSYLGDELWAVSFRDGSPSHPEMATTLEDFVHRVCEHAGADSVSLVAHSLGVTGVRWWMSEYDRYEMVDSFVGLAGANHGTVLTKWADEAGMRDGTYKMSTFLRADYDRIEGHPLARLNEDETPGDVDYYTIRGTDDPLFWGCHDSPVLEGATNLVLETDHDGVRTERRALEHCYEWVADEHPYDLQNQVGLPDADEETAD</sequence>
<dbReference type="Pfam" id="PF01674">
    <property type="entry name" value="Lipase_2"/>
    <property type="match status" value="1"/>
</dbReference>
<dbReference type="GO" id="GO:0016042">
    <property type="term" value="P:lipid catabolic process"/>
    <property type="evidence" value="ECO:0007669"/>
    <property type="project" value="InterPro"/>
</dbReference>
<keyword evidence="2" id="KW-1185">Reference proteome</keyword>
<reference evidence="1" key="1">
    <citation type="submission" date="2022-09" db="EMBL/GenBank/DDBJ databases">
        <title>Diverse halophilic archaea isolated from saline environments.</title>
        <authorList>
            <person name="Cui H.-L."/>
        </authorList>
    </citation>
    <scope>NUCLEOTIDE SEQUENCE</scope>
    <source>
        <strain evidence="1">ZS-35-S2</strain>
    </source>
</reference>
<dbReference type="SUPFAM" id="SSF53474">
    <property type="entry name" value="alpha/beta-Hydrolases"/>
    <property type="match status" value="1"/>
</dbReference>
<dbReference type="PANTHER" id="PTHR32015">
    <property type="entry name" value="FASTING INDUCED LIPASE"/>
    <property type="match status" value="1"/>
</dbReference>
<protein>
    <recommendedName>
        <fullName evidence="3">Alpha/beta hydrolase</fullName>
    </recommendedName>
</protein>
<dbReference type="PANTHER" id="PTHR32015:SF1">
    <property type="entry name" value="LIPASE"/>
    <property type="match status" value="1"/>
</dbReference>
<accession>A0A9E7UBX0</accession>
<name>A0A9E7UBX0_9EURY</name>
<dbReference type="Gene3D" id="3.40.50.1820">
    <property type="entry name" value="alpha/beta hydrolase"/>
    <property type="match status" value="1"/>
</dbReference>
<dbReference type="EMBL" id="CP104003">
    <property type="protein sequence ID" value="UWM55114.1"/>
    <property type="molecule type" value="Genomic_DNA"/>
</dbReference>
<gene>
    <name evidence="1" type="ORF">N0B31_02265</name>
</gene>
<evidence type="ECO:0000313" key="1">
    <source>
        <dbReference type="EMBL" id="UWM55114.1"/>
    </source>
</evidence>
<evidence type="ECO:0000313" key="2">
    <source>
        <dbReference type="Proteomes" id="UP001057580"/>
    </source>
</evidence>
<dbReference type="InterPro" id="IPR029058">
    <property type="entry name" value="AB_hydrolase_fold"/>
</dbReference>
<dbReference type="RefSeq" id="WP_260594166.1">
    <property type="nucleotide sequence ID" value="NZ_CP104003.1"/>
</dbReference>
<dbReference type="AlphaFoldDB" id="A0A9E7UBX0"/>
<organism evidence="1 2">
    <name type="scientific">Salinirubellus salinus</name>
    <dbReference type="NCBI Taxonomy" id="1364945"/>
    <lineage>
        <taxon>Archaea</taxon>
        <taxon>Methanobacteriati</taxon>
        <taxon>Methanobacteriota</taxon>
        <taxon>Stenosarchaea group</taxon>
        <taxon>Halobacteria</taxon>
        <taxon>Halobacteriales</taxon>
        <taxon>Natronomonadaceae</taxon>
        <taxon>Salinirubellus</taxon>
    </lineage>
</organism>
<dbReference type="InterPro" id="IPR002918">
    <property type="entry name" value="Lipase_EstA/Esterase_EstB"/>
</dbReference>
<dbReference type="KEGG" id="ssai:N0B31_02265"/>
<dbReference type="Proteomes" id="UP001057580">
    <property type="component" value="Chromosome"/>
</dbReference>
<dbReference type="GO" id="GO:0016298">
    <property type="term" value="F:lipase activity"/>
    <property type="evidence" value="ECO:0007669"/>
    <property type="project" value="TreeGrafter"/>
</dbReference>
<proteinExistence type="predicted"/>
<evidence type="ECO:0008006" key="3">
    <source>
        <dbReference type="Google" id="ProtNLM"/>
    </source>
</evidence>
<dbReference type="GeneID" id="74941209"/>